<dbReference type="Proteomes" id="UP000694402">
    <property type="component" value="Unassembled WGS sequence"/>
</dbReference>
<accession>A0A8C8CPZ7</accession>
<reference evidence="17" key="1">
    <citation type="submission" date="2025-08" db="UniProtKB">
        <authorList>
            <consortium name="Ensembl"/>
        </authorList>
    </citation>
    <scope>IDENTIFICATION</scope>
</reference>
<dbReference type="SUPFAM" id="SSF56235">
    <property type="entry name" value="N-terminal nucleophile aminohydrolases (Ntn hydrolases)"/>
    <property type="match status" value="1"/>
</dbReference>
<evidence type="ECO:0000256" key="8">
    <source>
        <dbReference type="ARBA" id="ARBA00022813"/>
    </source>
</evidence>
<feature type="site" description="Cleavage; by autolysis" evidence="15">
    <location>
        <begin position="167"/>
        <end position="168"/>
    </location>
</feature>
<evidence type="ECO:0000256" key="14">
    <source>
        <dbReference type="PIRSR" id="PIRSR600246-1"/>
    </source>
</evidence>
<comment type="catalytic activity">
    <reaction evidence="1">
        <text>Cleavage of a beta-linked Asp residue from the N-terminus of a polypeptide.</text>
        <dbReference type="EC" id="3.4.19.5"/>
    </reaction>
</comment>
<dbReference type="PANTHER" id="PTHR10188:SF35">
    <property type="entry name" value="ISOASPARTYL PEPTIDASE_L-ASPARAGINASE"/>
    <property type="match status" value="1"/>
</dbReference>
<evidence type="ECO:0000256" key="2">
    <source>
        <dbReference type="ARBA" id="ARBA00010872"/>
    </source>
</evidence>
<name>A0A8C8CPZ7_ONCTS</name>
<evidence type="ECO:0000256" key="9">
    <source>
        <dbReference type="ARBA" id="ARBA00029701"/>
    </source>
</evidence>
<dbReference type="FunFam" id="3.60.20.30:FF:000001">
    <property type="entry name" value="Isoaspartyl peptidase/L-asparaginase"/>
    <property type="match status" value="1"/>
</dbReference>
<evidence type="ECO:0000256" key="7">
    <source>
        <dbReference type="ARBA" id="ARBA00022801"/>
    </source>
</evidence>
<gene>
    <name evidence="17" type="primary">si:dkey-103j14.5</name>
</gene>
<proteinExistence type="inferred from homology"/>
<evidence type="ECO:0000256" key="13">
    <source>
        <dbReference type="ARBA" id="ARBA00049366"/>
    </source>
</evidence>
<keyword evidence="7" id="KW-0378">Hydrolase</keyword>
<protein>
    <recommendedName>
        <fullName evidence="5">Isoaspartyl peptidase/L-asparaginase</fullName>
        <ecNumber evidence="3">3.4.19.5</ecNumber>
        <ecNumber evidence="4">3.5.1.1</ecNumber>
    </recommendedName>
    <alternativeName>
        <fullName evidence="9">Asparaginase-like protein 1</fullName>
    </alternativeName>
    <alternativeName>
        <fullName evidence="12">Beta-aspartyl-peptidase</fullName>
    </alternativeName>
    <alternativeName>
        <fullName evidence="10">Isoaspartyl dipeptidase</fullName>
    </alternativeName>
    <alternativeName>
        <fullName evidence="11">L-asparagine amidohydrolase</fullName>
    </alternativeName>
</protein>
<evidence type="ECO:0000256" key="1">
    <source>
        <dbReference type="ARBA" id="ARBA00000306"/>
    </source>
</evidence>
<dbReference type="InterPro" id="IPR033844">
    <property type="entry name" value="ASRGL1_meta"/>
</dbReference>
<dbReference type="EC" id="3.4.19.5" evidence="3"/>
<evidence type="ECO:0000313" key="17">
    <source>
        <dbReference type="Ensembl" id="ENSOTSP00005015363.1"/>
    </source>
</evidence>
<feature type="active site" description="Nucleophile" evidence="14">
    <location>
        <position position="168"/>
    </location>
</feature>
<dbReference type="AlphaFoldDB" id="A0A8C8CPZ7"/>
<evidence type="ECO:0000256" key="16">
    <source>
        <dbReference type="SAM" id="SignalP"/>
    </source>
</evidence>
<organism evidence="17 18">
    <name type="scientific">Oncorhynchus tshawytscha</name>
    <name type="common">Chinook salmon</name>
    <name type="synonym">Salmo tshawytscha</name>
    <dbReference type="NCBI Taxonomy" id="74940"/>
    <lineage>
        <taxon>Eukaryota</taxon>
        <taxon>Metazoa</taxon>
        <taxon>Chordata</taxon>
        <taxon>Craniata</taxon>
        <taxon>Vertebrata</taxon>
        <taxon>Euteleostomi</taxon>
        <taxon>Actinopterygii</taxon>
        <taxon>Neopterygii</taxon>
        <taxon>Teleostei</taxon>
        <taxon>Protacanthopterygii</taxon>
        <taxon>Salmoniformes</taxon>
        <taxon>Salmonidae</taxon>
        <taxon>Salmoninae</taxon>
        <taxon>Oncorhynchus</taxon>
    </lineage>
</organism>
<dbReference type="InterPro" id="IPR000246">
    <property type="entry name" value="Peptidase_T2"/>
</dbReference>
<reference evidence="17" key="2">
    <citation type="submission" date="2025-09" db="UniProtKB">
        <authorList>
            <consortium name="Ensembl"/>
        </authorList>
    </citation>
    <scope>IDENTIFICATION</scope>
</reference>
<sequence length="297" mass="31648">LLTFLSSPVIVVHCSAWAIPDDMAKASVDGVKSTATAGFLAMKRGGSALDAVELSVRALEDNPTFDADHGAVLNTNGEVELDSIIMDGRTLAAGAVSSVKTISNPVSLARAVMEKTDHIMLTDRGANMFAESVGIPAVPTNTLVTECERTEREKAKNYAVEVKEGHDTVGAVAVDCSGNVACATSTGGIRNKMVGSGGYADNLSWAVSCTCHGESILKVTLARLFHVEQGKRAPEAVEVSLRYMGDRVRGGGAILVSRTGEWAAKFTTERMAWAAVEREVLWYGLNPKEEFKETLRQ</sequence>
<evidence type="ECO:0000256" key="4">
    <source>
        <dbReference type="ARBA" id="ARBA00012920"/>
    </source>
</evidence>
<keyword evidence="16" id="KW-0732">Signal</keyword>
<dbReference type="Ensembl" id="ENSOTST00005016754.2">
    <property type="protein sequence ID" value="ENSOTSP00005015363.1"/>
    <property type="gene ID" value="ENSOTSG00005007655.2"/>
</dbReference>
<dbReference type="PANTHER" id="PTHR10188">
    <property type="entry name" value="L-ASPARAGINASE"/>
    <property type="match status" value="1"/>
</dbReference>
<evidence type="ECO:0000256" key="3">
    <source>
        <dbReference type="ARBA" id="ARBA00012879"/>
    </source>
</evidence>
<comment type="similarity">
    <text evidence="2">Belongs to the Ntn-hydrolase family.</text>
</comment>
<comment type="catalytic activity">
    <reaction evidence="13">
        <text>L-asparagine + H2O = L-aspartate + NH4(+)</text>
        <dbReference type="Rhea" id="RHEA:21016"/>
        <dbReference type="ChEBI" id="CHEBI:15377"/>
        <dbReference type="ChEBI" id="CHEBI:28938"/>
        <dbReference type="ChEBI" id="CHEBI:29991"/>
        <dbReference type="ChEBI" id="CHEBI:58048"/>
        <dbReference type="EC" id="3.5.1.1"/>
    </reaction>
</comment>
<dbReference type="Pfam" id="PF01112">
    <property type="entry name" value="Asparaginase_2"/>
    <property type="match status" value="1"/>
</dbReference>
<dbReference type="CDD" id="cd04702">
    <property type="entry name" value="ASRGL1_like"/>
    <property type="match status" value="1"/>
</dbReference>
<feature type="signal peptide" evidence="16">
    <location>
        <begin position="1"/>
        <end position="16"/>
    </location>
</feature>
<feature type="chain" id="PRO_5034984293" description="Isoaspartyl peptidase/L-asparaginase" evidence="16">
    <location>
        <begin position="17"/>
        <end position="297"/>
    </location>
</feature>
<dbReference type="EC" id="3.5.1.1" evidence="4"/>
<dbReference type="GO" id="GO:0033345">
    <property type="term" value="P:L-asparagine catabolic process via L-aspartate"/>
    <property type="evidence" value="ECO:0007669"/>
    <property type="project" value="TreeGrafter"/>
</dbReference>
<dbReference type="GO" id="GO:0005737">
    <property type="term" value="C:cytoplasm"/>
    <property type="evidence" value="ECO:0007669"/>
    <property type="project" value="TreeGrafter"/>
</dbReference>
<dbReference type="GeneTree" id="ENSGT00950000183045"/>
<keyword evidence="8" id="KW-0068">Autocatalytic cleavage</keyword>
<dbReference type="Gene3D" id="3.60.20.30">
    <property type="entry name" value="(Glycosyl)asparaginase"/>
    <property type="match status" value="1"/>
</dbReference>
<evidence type="ECO:0000256" key="15">
    <source>
        <dbReference type="PIRSR" id="PIRSR600246-3"/>
    </source>
</evidence>
<keyword evidence="6" id="KW-0645">Protease</keyword>
<dbReference type="GO" id="GO:0006508">
    <property type="term" value="P:proteolysis"/>
    <property type="evidence" value="ECO:0007669"/>
    <property type="project" value="UniProtKB-KW"/>
</dbReference>
<dbReference type="GO" id="GO:0008798">
    <property type="term" value="F:beta-aspartyl-peptidase activity"/>
    <property type="evidence" value="ECO:0007669"/>
    <property type="project" value="UniProtKB-EC"/>
</dbReference>
<evidence type="ECO:0000256" key="5">
    <source>
        <dbReference type="ARBA" id="ARBA00022280"/>
    </source>
</evidence>
<evidence type="ECO:0000313" key="18">
    <source>
        <dbReference type="Proteomes" id="UP000694402"/>
    </source>
</evidence>
<evidence type="ECO:0000256" key="12">
    <source>
        <dbReference type="ARBA" id="ARBA00030667"/>
    </source>
</evidence>
<dbReference type="InterPro" id="IPR029055">
    <property type="entry name" value="Ntn_hydrolases_N"/>
</dbReference>
<evidence type="ECO:0000256" key="6">
    <source>
        <dbReference type="ARBA" id="ARBA00022670"/>
    </source>
</evidence>
<dbReference type="GO" id="GO:0004067">
    <property type="term" value="F:asparaginase activity"/>
    <property type="evidence" value="ECO:0007669"/>
    <property type="project" value="UniProtKB-EC"/>
</dbReference>
<evidence type="ECO:0000256" key="10">
    <source>
        <dbReference type="ARBA" id="ARBA00029780"/>
    </source>
</evidence>
<keyword evidence="18" id="KW-1185">Reference proteome</keyword>
<evidence type="ECO:0000256" key="11">
    <source>
        <dbReference type="ARBA" id="ARBA00030414"/>
    </source>
</evidence>